<evidence type="ECO:0000313" key="3">
    <source>
        <dbReference type="EMBL" id="KAE9139434.1"/>
    </source>
</evidence>
<sequence length="107" mass="11892">MVNAFSIIFVRLGATLWVQTPTSHANLFVVQSSPHASNRRRLPAQQAFVCTCLDPSCPGFSKCRHNTPQYTPHTCLLLSKPQTWSSLLLHFLRADPAEGRVHSPPPT</sequence>
<dbReference type="Proteomes" id="UP000440732">
    <property type="component" value="Unassembled WGS sequence"/>
</dbReference>
<keyword evidence="9" id="KW-1185">Reference proteome</keyword>
<evidence type="ECO:0000313" key="2">
    <source>
        <dbReference type="EMBL" id="KAE8950094.1"/>
    </source>
</evidence>
<evidence type="ECO:0000313" key="9">
    <source>
        <dbReference type="Proteomes" id="UP000433483"/>
    </source>
</evidence>
<comment type="caution">
    <text evidence="6">The sequence shown here is derived from an EMBL/GenBank/DDBJ whole genome shotgun (WGS) entry which is preliminary data.</text>
</comment>
<evidence type="ECO:0000256" key="1">
    <source>
        <dbReference type="SAM" id="SignalP"/>
    </source>
</evidence>
<dbReference type="EMBL" id="QXFZ01000023">
    <property type="protein sequence ID" value="KAE9139434.1"/>
    <property type="molecule type" value="Genomic_DNA"/>
</dbReference>
<evidence type="ECO:0000313" key="11">
    <source>
        <dbReference type="Proteomes" id="UP000440367"/>
    </source>
</evidence>
<dbReference type="EMBL" id="QXGE01000335">
    <property type="protein sequence ID" value="KAE9315584.1"/>
    <property type="molecule type" value="Genomic_DNA"/>
</dbReference>
<dbReference type="Proteomes" id="UP000440367">
    <property type="component" value="Unassembled WGS sequence"/>
</dbReference>
<dbReference type="Proteomes" id="UP000429523">
    <property type="component" value="Unassembled WGS sequence"/>
</dbReference>
<proteinExistence type="predicted"/>
<dbReference type="EMBL" id="QXGB01000007">
    <property type="protein sequence ID" value="KAE9238100.1"/>
    <property type="molecule type" value="Genomic_DNA"/>
</dbReference>
<evidence type="ECO:0000313" key="10">
    <source>
        <dbReference type="Proteomes" id="UP000437068"/>
    </source>
</evidence>
<feature type="chain" id="PRO_5036166955" description="Secreted protein" evidence="1">
    <location>
        <begin position="26"/>
        <end position="107"/>
    </location>
</feature>
<evidence type="ECO:0000313" key="7">
    <source>
        <dbReference type="EMBL" id="KAE9315584.1"/>
    </source>
</evidence>
<protein>
    <recommendedName>
        <fullName evidence="14">Secreted protein</fullName>
    </recommendedName>
</protein>
<dbReference type="Proteomes" id="UP000441208">
    <property type="component" value="Unassembled WGS sequence"/>
</dbReference>
<dbReference type="EMBL" id="QXGD01000005">
    <property type="protein sequence ID" value="KAE9258244.1"/>
    <property type="molecule type" value="Genomic_DNA"/>
</dbReference>
<name>A0A6A4ALN8_9STRA</name>
<reference evidence="8 9" key="1">
    <citation type="submission" date="2018-08" db="EMBL/GenBank/DDBJ databases">
        <title>Genomic investigation of the strawberry pathogen Phytophthora fragariae indicates pathogenicity is determined by transcriptional variation in three key races.</title>
        <authorList>
            <person name="Adams T.M."/>
            <person name="Armitage A.D."/>
            <person name="Sobczyk M.K."/>
            <person name="Bates H.J."/>
            <person name="Dunwell J.M."/>
            <person name="Nellist C.F."/>
            <person name="Harrison R.J."/>
        </authorList>
    </citation>
    <scope>NUCLEOTIDE SEQUENCE [LARGE SCALE GENOMIC DNA]</scope>
    <source>
        <strain evidence="7 10">A4</strain>
        <strain evidence="6 11">BC-1</strain>
        <strain evidence="5 9">NOV-27</strain>
        <strain evidence="4 12">NOV-5</strain>
        <strain evidence="3 13">NOV-71</strain>
        <strain evidence="2 8">NOV-9</strain>
    </source>
</reference>
<evidence type="ECO:0000313" key="13">
    <source>
        <dbReference type="Proteomes" id="UP000441208"/>
    </source>
</evidence>
<evidence type="ECO:0000313" key="8">
    <source>
        <dbReference type="Proteomes" id="UP000429523"/>
    </source>
</evidence>
<evidence type="ECO:0000313" key="4">
    <source>
        <dbReference type="EMBL" id="KAE9155849.1"/>
    </source>
</evidence>
<evidence type="ECO:0000313" key="6">
    <source>
        <dbReference type="EMBL" id="KAE9258244.1"/>
    </source>
</evidence>
<evidence type="ECO:0000313" key="12">
    <source>
        <dbReference type="Proteomes" id="UP000440732"/>
    </source>
</evidence>
<dbReference type="Proteomes" id="UP000433483">
    <property type="component" value="Unassembled WGS sequence"/>
</dbReference>
<evidence type="ECO:0000313" key="5">
    <source>
        <dbReference type="EMBL" id="KAE9238100.1"/>
    </source>
</evidence>
<dbReference type="EMBL" id="QXGA01000005">
    <property type="protein sequence ID" value="KAE9155849.1"/>
    <property type="molecule type" value="Genomic_DNA"/>
</dbReference>
<dbReference type="AlphaFoldDB" id="A0A6A4ALN8"/>
<accession>A0A6A4ALN8</accession>
<keyword evidence="1" id="KW-0732">Signal</keyword>
<feature type="signal peptide" evidence="1">
    <location>
        <begin position="1"/>
        <end position="25"/>
    </location>
</feature>
<evidence type="ECO:0008006" key="14">
    <source>
        <dbReference type="Google" id="ProtNLM"/>
    </source>
</evidence>
<dbReference type="Proteomes" id="UP000437068">
    <property type="component" value="Unassembled WGS sequence"/>
</dbReference>
<organism evidence="6 11">
    <name type="scientific">Phytophthora fragariae</name>
    <dbReference type="NCBI Taxonomy" id="53985"/>
    <lineage>
        <taxon>Eukaryota</taxon>
        <taxon>Sar</taxon>
        <taxon>Stramenopiles</taxon>
        <taxon>Oomycota</taxon>
        <taxon>Peronosporomycetes</taxon>
        <taxon>Peronosporales</taxon>
        <taxon>Peronosporaceae</taxon>
        <taxon>Phytophthora</taxon>
    </lineage>
</organism>
<dbReference type="EMBL" id="QXGF01000007">
    <property type="protein sequence ID" value="KAE8950094.1"/>
    <property type="molecule type" value="Genomic_DNA"/>
</dbReference>
<gene>
    <name evidence="7" type="ORF">PF001_g7729</name>
    <name evidence="6" type="ORF">PF002_g273</name>
    <name evidence="5" type="ORF">PF005_g386</name>
    <name evidence="4" type="ORF">PF006_g261</name>
    <name evidence="3" type="ORF">PF007_g1025</name>
    <name evidence="2" type="ORF">PF009_g373</name>
</gene>